<evidence type="ECO:0000256" key="10">
    <source>
        <dbReference type="ARBA" id="ARBA00023012"/>
    </source>
</evidence>
<dbReference type="Pfam" id="PF02518">
    <property type="entry name" value="HATPase_c"/>
    <property type="match status" value="1"/>
</dbReference>
<evidence type="ECO:0000256" key="9">
    <source>
        <dbReference type="ARBA" id="ARBA00022989"/>
    </source>
</evidence>
<comment type="subcellular location">
    <subcellularLocation>
        <location evidence="2">Cell membrane</location>
        <topology evidence="2">Multi-pass membrane protein</topology>
    </subcellularLocation>
</comment>
<evidence type="ECO:0000256" key="3">
    <source>
        <dbReference type="ARBA" id="ARBA00012438"/>
    </source>
</evidence>
<dbReference type="Pfam" id="PF00512">
    <property type="entry name" value="HisKA"/>
    <property type="match status" value="1"/>
</dbReference>
<dbReference type="InterPro" id="IPR003660">
    <property type="entry name" value="HAMP_dom"/>
</dbReference>
<dbReference type="InterPro" id="IPR003594">
    <property type="entry name" value="HATPase_dom"/>
</dbReference>
<keyword evidence="11 12" id="KW-0472">Membrane</keyword>
<reference evidence="15 16" key="1">
    <citation type="submission" date="2013-09" db="EMBL/GenBank/DDBJ databases">
        <title>Genome sequencing of Arenimonas oryziterrae.</title>
        <authorList>
            <person name="Chen F."/>
            <person name="Wang G."/>
        </authorList>
    </citation>
    <scope>NUCLEOTIDE SEQUENCE [LARGE SCALE GENOMIC DNA]</scope>
    <source>
        <strain evidence="15 16">YC6267</strain>
    </source>
</reference>
<dbReference type="SUPFAM" id="SSF47384">
    <property type="entry name" value="Homodimeric domain of signal transducing histidine kinase"/>
    <property type="match status" value="1"/>
</dbReference>
<evidence type="ECO:0000256" key="1">
    <source>
        <dbReference type="ARBA" id="ARBA00000085"/>
    </source>
</evidence>
<dbReference type="PROSITE" id="PS50109">
    <property type="entry name" value="HIS_KIN"/>
    <property type="match status" value="1"/>
</dbReference>
<dbReference type="EC" id="2.7.13.3" evidence="3"/>
<dbReference type="PROSITE" id="PS50885">
    <property type="entry name" value="HAMP"/>
    <property type="match status" value="1"/>
</dbReference>
<keyword evidence="10" id="KW-0902">Two-component regulatory system</keyword>
<keyword evidence="7 12" id="KW-0812">Transmembrane</keyword>
<evidence type="ECO:0000259" key="13">
    <source>
        <dbReference type="PROSITE" id="PS50109"/>
    </source>
</evidence>
<dbReference type="PANTHER" id="PTHR45436">
    <property type="entry name" value="SENSOR HISTIDINE KINASE YKOH"/>
    <property type="match status" value="1"/>
</dbReference>
<dbReference type="InterPro" id="IPR036097">
    <property type="entry name" value="HisK_dim/P_sf"/>
</dbReference>
<dbReference type="STRING" id="1121015.GCA_000420545_00215"/>
<dbReference type="NCBIfam" id="NF008312">
    <property type="entry name" value="PRK11100.1"/>
    <property type="match status" value="1"/>
</dbReference>
<evidence type="ECO:0000256" key="4">
    <source>
        <dbReference type="ARBA" id="ARBA00022475"/>
    </source>
</evidence>
<evidence type="ECO:0000256" key="11">
    <source>
        <dbReference type="ARBA" id="ARBA00023136"/>
    </source>
</evidence>
<dbReference type="GO" id="GO:0000155">
    <property type="term" value="F:phosphorelay sensor kinase activity"/>
    <property type="evidence" value="ECO:0007669"/>
    <property type="project" value="InterPro"/>
</dbReference>
<protein>
    <recommendedName>
        <fullName evidence="3">histidine kinase</fullName>
        <ecNumber evidence="3">2.7.13.3</ecNumber>
    </recommendedName>
</protein>
<gene>
    <name evidence="15" type="ORF">N789_04710</name>
</gene>
<dbReference type="Pfam" id="PF00672">
    <property type="entry name" value="HAMP"/>
    <property type="match status" value="1"/>
</dbReference>
<dbReference type="PRINTS" id="PR00344">
    <property type="entry name" value="BCTRLSENSOR"/>
</dbReference>
<keyword evidence="8" id="KW-0418">Kinase</keyword>
<accession>A0A091AP77</accession>
<evidence type="ECO:0000256" key="7">
    <source>
        <dbReference type="ARBA" id="ARBA00022692"/>
    </source>
</evidence>
<proteinExistence type="predicted"/>
<dbReference type="CDD" id="cd00082">
    <property type="entry name" value="HisKA"/>
    <property type="match status" value="1"/>
</dbReference>
<dbReference type="SMART" id="SM00304">
    <property type="entry name" value="HAMP"/>
    <property type="match status" value="1"/>
</dbReference>
<dbReference type="InterPro" id="IPR003661">
    <property type="entry name" value="HisK_dim/P_dom"/>
</dbReference>
<dbReference type="InterPro" id="IPR050428">
    <property type="entry name" value="TCS_sensor_his_kinase"/>
</dbReference>
<keyword evidence="16" id="KW-1185">Reference proteome</keyword>
<feature type="domain" description="HAMP" evidence="14">
    <location>
        <begin position="204"/>
        <end position="255"/>
    </location>
</feature>
<dbReference type="PANTHER" id="PTHR45436:SF10">
    <property type="entry name" value="HISTIDINE KINASE"/>
    <property type="match status" value="1"/>
</dbReference>
<dbReference type="RefSeq" id="WP_022967888.1">
    <property type="nucleotide sequence ID" value="NZ_ATVD01000001.1"/>
</dbReference>
<dbReference type="Gene3D" id="3.30.450.20">
    <property type="entry name" value="PAS domain"/>
    <property type="match status" value="1"/>
</dbReference>
<evidence type="ECO:0000256" key="8">
    <source>
        <dbReference type="ARBA" id="ARBA00022777"/>
    </source>
</evidence>
<dbReference type="PATRIC" id="fig|1121015.4.peg.2625"/>
<dbReference type="GO" id="GO:0005886">
    <property type="term" value="C:plasma membrane"/>
    <property type="evidence" value="ECO:0007669"/>
    <property type="project" value="UniProtKB-SubCell"/>
</dbReference>
<feature type="domain" description="Histidine kinase" evidence="13">
    <location>
        <begin position="262"/>
        <end position="474"/>
    </location>
</feature>
<dbReference type="InterPro" id="IPR005467">
    <property type="entry name" value="His_kinase_dom"/>
</dbReference>
<evidence type="ECO:0000256" key="5">
    <source>
        <dbReference type="ARBA" id="ARBA00022553"/>
    </source>
</evidence>
<dbReference type="EMBL" id="AVCI01000045">
    <property type="protein sequence ID" value="KFN41191.1"/>
    <property type="molecule type" value="Genomic_DNA"/>
</dbReference>
<sequence length="474" mass="51345">MRIGLRIFLGYFLIVGLAGFFVMRVFVNEVKPGVRQAMEATLVDTSSALAALAAPELRAGTIADGRFAQAVNGLRREALDANIAGVPKTDFDYRIYVTDARGIVVYDSEQQDVGRDFSRWNDVYLTLRGQYGARSTRSNPADDTSSVMHVAAAIRDNGRIIGVLTVAKANKKTEPFIVASQRAILRQGWILLGLSFLIGLGVTWWLARSVERLNRYAHAVASGERTSLPSVGGGELGELGRALETMREKLDGKQYVESYVHTLAHEMKSPLAAIRGAAEILEGDPPEADRLRFIRNIDGQSQRLAQMIDKMLALASVEYRQRLEQREAVDLAVLIEDARVAAEPRLAKKSLVMAPTGATQTVSGDRFLLGQALANLLDNAIDFAPAGSTIEVGLRREDGEVCLSVADAGPGVPDFAADRVFERFYSLPRPDGARSSGLGLSFVREVATLHGGTIALRNREGGGAVAELRVPVLA</sequence>
<evidence type="ECO:0000259" key="14">
    <source>
        <dbReference type="PROSITE" id="PS50885"/>
    </source>
</evidence>
<dbReference type="eggNOG" id="COG2205">
    <property type="taxonomic scope" value="Bacteria"/>
</dbReference>
<feature type="transmembrane region" description="Helical" evidence="12">
    <location>
        <begin position="189"/>
        <end position="207"/>
    </location>
</feature>
<keyword evidence="5" id="KW-0597">Phosphoprotein</keyword>
<comment type="caution">
    <text evidence="15">The sequence shown here is derived from an EMBL/GenBank/DDBJ whole genome shotgun (WGS) entry which is preliminary data.</text>
</comment>
<dbReference type="Gene3D" id="3.30.565.10">
    <property type="entry name" value="Histidine kinase-like ATPase, C-terminal domain"/>
    <property type="match status" value="1"/>
</dbReference>
<feature type="transmembrane region" description="Helical" evidence="12">
    <location>
        <begin position="6"/>
        <end position="27"/>
    </location>
</feature>
<organism evidence="15 16">
    <name type="scientific">Arenimonas oryziterrae DSM 21050 = YC6267</name>
    <dbReference type="NCBI Taxonomy" id="1121015"/>
    <lineage>
        <taxon>Bacteria</taxon>
        <taxon>Pseudomonadati</taxon>
        <taxon>Pseudomonadota</taxon>
        <taxon>Gammaproteobacteria</taxon>
        <taxon>Lysobacterales</taxon>
        <taxon>Lysobacteraceae</taxon>
        <taxon>Arenimonas</taxon>
    </lineage>
</organism>
<keyword evidence="9 12" id="KW-1133">Transmembrane helix</keyword>
<dbReference type="SUPFAM" id="SSF55874">
    <property type="entry name" value="ATPase domain of HSP90 chaperone/DNA topoisomerase II/histidine kinase"/>
    <property type="match status" value="1"/>
</dbReference>
<dbReference type="InterPro" id="IPR036890">
    <property type="entry name" value="HATPase_C_sf"/>
</dbReference>
<comment type="catalytic activity">
    <reaction evidence="1">
        <text>ATP + protein L-histidine = ADP + protein N-phospho-L-histidine.</text>
        <dbReference type="EC" id="2.7.13.3"/>
    </reaction>
</comment>
<dbReference type="InterPro" id="IPR029151">
    <property type="entry name" value="Sensor-like_sf"/>
</dbReference>
<evidence type="ECO:0000256" key="12">
    <source>
        <dbReference type="SAM" id="Phobius"/>
    </source>
</evidence>
<dbReference type="Proteomes" id="UP000029385">
    <property type="component" value="Unassembled WGS sequence"/>
</dbReference>
<dbReference type="OrthoDB" id="9806130at2"/>
<evidence type="ECO:0000256" key="6">
    <source>
        <dbReference type="ARBA" id="ARBA00022679"/>
    </source>
</evidence>
<keyword evidence="6" id="KW-0808">Transferase</keyword>
<dbReference type="SMART" id="SM00387">
    <property type="entry name" value="HATPase_c"/>
    <property type="match status" value="1"/>
</dbReference>
<evidence type="ECO:0000313" key="15">
    <source>
        <dbReference type="EMBL" id="KFN41191.1"/>
    </source>
</evidence>
<evidence type="ECO:0000313" key="16">
    <source>
        <dbReference type="Proteomes" id="UP000029385"/>
    </source>
</evidence>
<dbReference type="SMART" id="SM00388">
    <property type="entry name" value="HisKA"/>
    <property type="match status" value="1"/>
</dbReference>
<dbReference type="Gene3D" id="6.10.340.10">
    <property type="match status" value="1"/>
</dbReference>
<dbReference type="AlphaFoldDB" id="A0A091AP77"/>
<dbReference type="InterPro" id="IPR004358">
    <property type="entry name" value="Sig_transdc_His_kin-like_C"/>
</dbReference>
<dbReference type="SUPFAM" id="SSF103190">
    <property type="entry name" value="Sensory domain-like"/>
    <property type="match status" value="1"/>
</dbReference>
<dbReference type="CDD" id="cd18773">
    <property type="entry name" value="PDC1_HK_sensor"/>
    <property type="match status" value="1"/>
</dbReference>
<dbReference type="Gene3D" id="1.10.287.130">
    <property type="match status" value="1"/>
</dbReference>
<name>A0A091AP77_9GAMM</name>
<evidence type="ECO:0000256" key="2">
    <source>
        <dbReference type="ARBA" id="ARBA00004651"/>
    </source>
</evidence>
<keyword evidence="4" id="KW-1003">Cell membrane</keyword>